<dbReference type="PANTHER" id="PTHR38791">
    <property type="entry name" value="ZN(II)2CYS6 TRANSCRIPTION FACTOR (EUROFUNG)-RELATED-RELATED"/>
    <property type="match status" value="1"/>
</dbReference>
<sequence>MFKDETAVVAKKAEKRYEALAQQNSIPSPERPSCASSSQASPDIWTNTDVQLTISPASSISRYPTPESMTREMTPSIEDQAMGFFISNHVSQPGLVPRGQYEWLLEAMSQPGCEEMLRSSANAACLAGLANSTKNPQFESNTARRMFHQFYGITMLCSLESGEAIPDGMRELYEYCNPTSDYAVQGRQWTTRMTLFMQDSIDLNRDKDSDSVTMVSKAVNLDRELDSIKALMPKIWQHDTVCLEKPSEYGFGSFYHIYTDSWIAQMWNNLRLCRMHLYRIMRKHIWKGRACNPPLFTKEEVAPQMAAAEKVMRTTTAAICASVPQLTGMIAFPDWPPRKPSGSFAGLHSAVLAEDIRYRIHPPGTFLDPGRPTCIYHLVWPLYAAGSSDLSSSEMRQYAIDMLYFVGSRIGTRQAVVLAEALKEMQGGGPQSSLPEPVPNVSFGT</sequence>
<feature type="region of interest" description="Disordered" evidence="1">
    <location>
        <begin position="20"/>
        <end position="42"/>
    </location>
</feature>
<dbReference type="AlphaFoldDB" id="A0A6A5RQ95"/>
<protein>
    <submittedName>
        <fullName evidence="2">Uncharacterized protein</fullName>
    </submittedName>
</protein>
<evidence type="ECO:0000313" key="3">
    <source>
        <dbReference type="Proteomes" id="UP000800082"/>
    </source>
</evidence>
<keyword evidence="3" id="KW-1185">Reference proteome</keyword>
<accession>A0A6A5RQ95</accession>
<dbReference type="RefSeq" id="XP_033449851.1">
    <property type="nucleotide sequence ID" value="XM_033595787.1"/>
</dbReference>
<dbReference type="InterPro" id="IPR053175">
    <property type="entry name" value="DHMBA_Reg_Transcription_Factor"/>
</dbReference>
<evidence type="ECO:0000313" key="2">
    <source>
        <dbReference type="EMBL" id="KAF1929603.1"/>
    </source>
</evidence>
<dbReference type="Proteomes" id="UP000800082">
    <property type="component" value="Unassembled WGS sequence"/>
</dbReference>
<evidence type="ECO:0000256" key="1">
    <source>
        <dbReference type="SAM" id="MobiDB-lite"/>
    </source>
</evidence>
<organism evidence="2 3">
    <name type="scientific">Didymella exigua CBS 183.55</name>
    <dbReference type="NCBI Taxonomy" id="1150837"/>
    <lineage>
        <taxon>Eukaryota</taxon>
        <taxon>Fungi</taxon>
        <taxon>Dikarya</taxon>
        <taxon>Ascomycota</taxon>
        <taxon>Pezizomycotina</taxon>
        <taxon>Dothideomycetes</taxon>
        <taxon>Pleosporomycetidae</taxon>
        <taxon>Pleosporales</taxon>
        <taxon>Pleosporineae</taxon>
        <taxon>Didymellaceae</taxon>
        <taxon>Didymella</taxon>
    </lineage>
</organism>
<name>A0A6A5RQ95_9PLEO</name>
<dbReference type="PANTHER" id="PTHR38791:SF5">
    <property type="entry name" value="TRANSCRIPTION FACTOR DBAG-RELATED"/>
    <property type="match status" value="1"/>
</dbReference>
<gene>
    <name evidence="2" type="ORF">M421DRAFT_60386</name>
</gene>
<dbReference type="GeneID" id="54353454"/>
<dbReference type="EMBL" id="ML978965">
    <property type="protein sequence ID" value="KAF1929603.1"/>
    <property type="molecule type" value="Genomic_DNA"/>
</dbReference>
<reference evidence="2" key="1">
    <citation type="journal article" date="2020" name="Stud. Mycol.">
        <title>101 Dothideomycetes genomes: a test case for predicting lifestyles and emergence of pathogens.</title>
        <authorList>
            <person name="Haridas S."/>
            <person name="Albert R."/>
            <person name="Binder M."/>
            <person name="Bloem J."/>
            <person name="Labutti K."/>
            <person name="Salamov A."/>
            <person name="Andreopoulos B."/>
            <person name="Baker S."/>
            <person name="Barry K."/>
            <person name="Bills G."/>
            <person name="Bluhm B."/>
            <person name="Cannon C."/>
            <person name="Castanera R."/>
            <person name="Culley D."/>
            <person name="Daum C."/>
            <person name="Ezra D."/>
            <person name="Gonzalez J."/>
            <person name="Henrissat B."/>
            <person name="Kuo A."/>
            <person name="Liang C."/>
            <person name="Lipzen A."/>
            <person name="Lutzoni F."/>
            <person name="Magnuson J."/>
            <person name="Mondo S."/>
            <person name="Nolan M."/>
            <person name="Ohm R."/>
            <person name="Pangilinan J."/>
            <person name="Park H.-J."/>
            <person name="Ramirez L."/>
            <person name="Alfaro M."/>
            <person name="Sun H."/>
            <person name="Tritt A."/>
            <person name="Yoshinaga Y."/>
            <person name="Zwiers L.-H."/>
            <person name="Turgeon B."/>
            <person name="Goodwin S."/>
            <person name="Spatafora J."/>
            <person name="Crous P."/>
            <person name="Grigoriev I."/>
        </authorList>
    </citation>
    <scope>NUCLEOTIDE SEQUENCE</scope>
    <source>
        <strain evidence="2">CBS 183.55</strain>
    </source>
</reference>
<dbReference type="OrthoDB" id="5429770at2759"/>
<proteinExistence type="predicted"/>
<feature type="region of interest" description="Disordered" evidence="1">
    <location>
        <begin position="426"/>
        <end position="445"/>
    </location>
</feature>